<reference evidence="1" key="1">
    <citation type="journal article" date="2018" name="DNA Res.">
        <title>Multiple hybrid de novo genome assembly of finger millet, an orphan allotetraploid crop.</title>
        <authorList>
            <person name="Hatakeyama M."/>
            <person name="Aluri S."/>
            <person name="Balachadran M.T."/>
            <person name="Sivarajan S.R."/>
            <person name="Patrignani A."/>
            <person name="Gruter S."/>
            <person name="Poveda L."/>
            <person name="Shimizu-Inatsugi R."/>
            <person name="Baeten J."/>
            <person name="Francoijs K.J."/>
            <person name="Nataraja K.N."/>
            <person name="Reddy Y.A.N."/>
            <person name="Phadnis S."/>
            <person name="Ravikumar R.L."/>
            <person name="Schlapbach R."/>
            <person name="Sreeman S.M."/>
            <person name="Shimizu K.K."/>
        </authorList>
    </citation>
    <scope>NUCLEOTIDE SEQUENCE</scope>
</reference>
<organism evidence="1 2">
    <name type="scientific">Eleusine coracana subsp. coracana</name>
    <dbReference type="NCBI Taxonomy" id="191504"/>
    <lineage>
        <taxon>Eukaryota</taxon>
        <taxon>Viridiplantae</taxon>
        <taxon>Streptophyta</taxon>
        <taxon>Embryophyta</taxon>
        <taxon>Tracheophyta</taxon>
        <taxon>Spermatophyta</taxon>
        <taxon>Magnoliopsida</taxon>
        <taxon>Liliopsida</taxon>
        <taxon>Poales</taxon>
        <taxon>Poaceae</taxon>
        <taxon>PACMAD clade</taxon>
        <taxon>Chloridoideae</taxon>
        <taxon>Cynodonteae</taxon>
        <taxon>Eleusininae</taxon>
        <taxon>Eleusine</taxon>
    </lineage>
</organism>
<keyword evidence="2" id="KW-1185">Reference proteome</keyword>
<accession>A0AAV5EW30</accession>
<comment type="caution">
    <text evidence="1">The sequence shown here is derived from an EMBL/GenBank/DDBJ whole genome shotgun (WGS) entry which is preliminary data.</text>
</comment>
<evidence type="ECO:0000313" key="2">
    <source>
        <dbReference type="Proteomes" id="UP001054889"/>
    </source>
</evidence>
<proteinExistence type="predicted"/>
<dbReference type="Proteomes" id="UP001054889">
    <property type="component" value="Unassembled WGS sequence"/>
</dbReference>
<sequence>MKKVKKEHKRGVNSLIILGAWVIWKHRNACVFYGAAPSVIMLMREFKDEHSLWCTAGARKLLALGLGEGNLG</sequence>
<protein>
    <submittedName>
        <fullName evidence="1">Uncharacterized protein</fullName>
    </submittedName>
</protein>
<name>A0AAV5EW30_ELECO</name>
<dbReference type="EMBL" id="BQKI01000079">
    <property type="protein sequence ID" value="GJN26425.1"/>
    <property type="molecule type" value="Genomic_DNA"/>
</dbReference>
<evidence type="ECO:0000313" key="1">
    <source>
        <dbReference type="EMBL" id="GJN26425.1"/>
    </source>
</evidence>
<gene>
    <name evidence="1" type="primary">gb14353</name>
    <name evidence="1" type="ORF">PR202_gb14353</name>
</gene>
<reference evidence="1" key="2">
    <citation type="submission" date="2021-12" db="EMBL/GenBank/DDBJ databases">
        <title>Resequencing data analysis of finger millet.</title>
        <authorList>
            <person name="Hatakeyama M."/>
            <person name="Aluri S."/>
            <person name="Balachadran M.T."/>
            <person name="Sivarajan S.R."/>
            <person name="Poveda L."/>
            <person name="Shimizu-Inatsugi R."/>
            <person name="Schlapbach R."/>
            <person name="Sreeman S.M."/>
            <person name="Shimizu K.K."/>
        </authorList>
    </citation>
    <scope>NUCLEOTIDE SEQUENCE</scope>
</reference>
<dbReference type="AlphaFoldDB" id="A0AAV5EW30"/>